<dbReference type="EMBL" id="CAJRAF010000002">
    <property type="protein sequence ID" value="CAG5006084.1"/>
    <property type="molecule type" value="Genomic_DNA"/>
</dbReference>
<dbReference type="AlphaFoldDB" id="A0A916JEL7"/>
<protein>
    <recommendedName>
        <fullName evidence="3">Sporadically distributed protein, TIGR04141 family</fullName>
    </recommendedName>
</protein>
<dbReference type="Pfam" id="PF19614">
    <property type="entry name" value="DUF6119"/>
    <property type="match status" value="1"/>
</dbReference>
<dbReference type="Proteomes" id="UP000680038">
    <property type="component" value="Unassembled WGS sequence"/>
</dbReference>
<accession>A0A916JEL7</accession>
<evidence type="ECO:0008006" key="3">
    <source>
        <dbReference type="Google" id="ProtNLM"/>
    </source>
</evidence>
<evidence type="ECO:0000313" key="1">
    <source>
        <dbReference type="EMBL" id="CAG5006084.1"/>
    </source>
</evidence>
<gene>
    <name evidence="1" type="ORF">DYBT9275_03724</name>
</gene>
<dbReference type="RefSeq" id="WP_215240178.1">
    <property type="nucleotide sequence ID" value="NZ_CAJRAF010000002.1"/>
</dbReference>
<name>A0A916JEL7_9BACT</name>
<dbReference type="NCBIfam" id="TIGR04141">
    <property type="entry name" value="TIGR04141 family sporadically distributed protein"/>
    <property type="match status" value="1"/>
</dbReference>
<evidence type="ECO:0000313" key="2">
    <source>
        <dbReference type="Proteomes" id="UP000680038"/>
    </source>
</evidence>
<sequence length="513" mass="58586">MSTTRIAICLFDESIKEFNKSELIVGSKLQSVPTINPDGYAIELFIREAEPSLPEWVSNVSNFGALGPFNLKTSSSGAILFLKTGKRILGCCFGSSVANINKNNIETDFGLGVAFDKMRPDQTKSIQAWTLADNPQTNTRSTTLPTNRLNFNVDRFLENITELAGFYSQDKRRTLIKGKEFFSTLAPDSLKEIIELCESSLDSYLRAIKNESFKALTSVRRIKDNKTIKSLDENLCKAIRIKSSILYVVDFEPVENVESYKLSEKGEQLSEINTANVLEKFGTYTEIKVEYLKSRHIYALDTNGQVLKTWLLYKCIFYTDSLTKSILYKGKWYDIDDAYLQTLKSFIDEFESTDSLLPAWNGKDDEEVYNKKAAKKIRGQCWDGLFYSSDQFRYQIEFCDLLYQKNIIHVKKYSRSSLSSHLLMQTTVSAQLLATDPKIKPWILKTMKDHFSDQHLLKPDLSFTSEETIYYIVLLCNRKGPLSKILPFFSLISFNVAIKNILQLGYTVKIAKV</sequence>
<keyword evidence="2" id="KW-1185">Reference proteome</keyword>
<organism evidence="1 2">
    <name type="scientific">Dyadobacter helix</name>
    <dbReference type="NCBI Taxonomy" id="2822344"/>
    <lineage>
        <taxon>Bacteria</taxon>
        <taxon>Pseudomonadati</taxon>
        <taxon>Bacteroidota</taxon>
        <taxon>Cytophagia</taxon>
        <taxon>Cytophagales</taxon>
        <taxon>Spirosomataceae</taxon>
        <taxon>Dyadobacter</taxon>
    </lineage>
</organism>
<comment type="caution">
    <text evidence="1">The sequence shown here is derived from an EMBL/GenBank/DDBJ whole genome shotgun (WGS) entry which is preliminary data.</text>
</comment>
<dbReference type="InterPro" id="IPR026487">
    <property type="entry name" value="CHP04141"/>
</dbReference>
<reference evidence="1" key="1">
    <citation type="submission" date="2021-04" db="EMBL/GenBank/DDBJ databases">
        <authorList>
            <person name="Rodrigo-Torres L."/>
            <person name="Arahal R. D."/>
            <person name="Lucena T."/>
        </authorList>
    </citation>
    <scope>NUCLEOTIDE SEQUENCE</scope>
    <source>
        <strain evidence="1">CECT 9275</strain>
    </source>
</reference>
<proteinExistence type="predicted"/>